<gene>
    <name evidence="1" type="ORF">GDO78_006484</name>
</gene>
<evidence type="ECO:0000313" key="2">
    <source>
        <dbReference type="Proteomes" id="UP000770717"/>
    </source>
</evidence>
<dbReference type="Proteomes" id="UP000770717">
    <property type="component" value="Unassembled WGS sequence"/>
</dbReference>
<dbReference type="AlphaFoldDB" id="A0A8J6FQG7"/>
<protein>
    <submittedName>
        <fullName evidence="1">Uncharacterized protein</fullName>
    </submittedName>
</protein>
<keyword evidence="2" id="KW-1185">Reference proteome</keyword>
<organism evidence="1 2">
    <name type="scientific">Eleutherodactylus coqui</name>
    <name type="common">Puerto Rican coqui</name>
    <dbReference type="NCBI Taxonomy" id="57060"/>
    <lineage>
        <taxon>Eukaryota</taxon>
        <taxon>Metazoa</taxon>
        <taxon>Chordata</taxon>
        <taxon>Craniata</taxon>
        <taxon>Vertebrata</taxon>
        <taxon>Euteleostomi</taxon>
        <taxon>Amphibia</taxon>
        <taxon>Batrachia</taxon>
        <taxon>Anura</taxon>
        <taxon>Neobatrachia</taxon>
        <taxon>Hyloidea</taxon>
        <taxon>Eleutherodactylidae</taxon>
        <taxon>Eleutherodactylinae</taxon>
        <taxon>Eleutherodactylus</taxon>
        <taxon>Eleutherodactylus</taxon>
    </lineage>
</organism>
<reference evidence="1" key="1">
    <citation type="thesis" date="2020" institute="ProQuest LLC" country="789 East Eisenhower Parkway, Ann Arbor, MI, USA">
        <title>Comparative Genomics and Chromosome Evolution.</title>
        <authorList>
            <person name="Mudd A.B."/>
        </authorList>
    </citation>
    <scope>NUCLEOTIDE SEQUENCE</scope>
    <source>
        <strain evidence="1">HN-11 Male</strain>
        <tissue evidence="1">Kidney and liver</tissue>
    </source>
</reference>
<evidence type="ECO:0000313" key="1">
    <source>
        <dbReference type="EMBL" id="KAG9491140.1"/>
    </source>
</evidence>
<proteinExistence type="predicted"/>
<dbReference type="EMBL" id="WNTK01000002">
    <property type="protein sequence ID" value="KAG9491140.1"/>
    <property type="molecule type" value="Genomic_DNA"/>
</dbReference>
<accession>A0A8J6FQG7</accession>
<comment type="caution">
    <text evidence="1">The sequence shown here is derived from an EMBL/GenBank/DDBJ whole genome shotgun (WGS) entry which is preliminary data.</text>
</comment>
<name>A0A8J6FQG7_ELECQ</name>
<sequence length="84" mass="9742">MQREPIVEGNRGIKFQKKKEEMTTSRFVSQQQLNRKRSREAILHGGQNHNLFAMNTKIPWSGPQNSYPRGTLSFLLKSETLVKI</sequence>